<organism evidence="2 3">
    <name type="scientific">Microcella humidisoli</name>
    <dbReference type="NCBI Taxonomy" id="2963406"/>
    <lineage>
        <taxon>Bacteria</taxon>
        <taxon>Bacillati</taxon>
        <taxon>Actinomycetota</taxon>
        <taxon>Actinomycetes</taxon>
        <taxon>Micrococcales</taxon>
        <taxon>Microbacteriaceae</taxon>
        <taxon>Microcella</taxon>
    </lineage>
</organism>
<evidence type="ECO:0000313" key="2">
    <source>
        <dbReference type="EMBL" id="UTT63320.1"/>
    </source>
</evidence>
<evidence type="ECO:0000256" key="1">
    <source>
        <dbReference type="SAM" id="SignalP"/>
    </source>
</evidence>
<dbReference type="EMBL" id="CP101497">
    <property type="protein sequence ID" value="UTT63320.1"/>
    <property type="molecule type" value="Genomic_DNA"/>
</dbReference>
<evidence type="ECO:0000313" key="3">
    <source>
        <dbReference type="Proteomes" id="UP001060039"/>
    </source>
</evidence>
<feature type="signal peptide" evidence="1">
    <location>
        <begin position="1"/>
        <end position="28"/>
    </location>
</feature>
<feature type="chain" id="PRO_5045543261" evidence="1">
    <location>
        <begin position="29"/>
        <end position="299"/>
    </location>
</feature>
<protein>
    <submittedName>
        <fullName evidence="2">Uncharacterized protein</fullName>
    </submittedName>
</protein>
<gene>
    <name evidence="2" type="ORF">NNL39_04245</name>
</gene>
<name>A0ABY5FZP1_9MICO</name>
<dbReference type="Proteomes" id="UP001060039">
    <property type="component" value="Chromosome"/>
</dbReference>
<reference evidence="2" key="1">
    <citation type="submission" date="2022-07" db="EMBL/GenBank/DDBJ databases">
        <title>Taxonomic analysis of Microcella humidisoli nov. sp., isolated from riverside soil.</title>
        <authorList>
            <person name="Molina K.M."/>
            <person name="Kim S.B."/>
        </authorList>
    </citation>
    <scope>NUCLEOTIDE SEQUENCE</scope>
    <source>
        <strain evidence="2">MMS21-STM10</strain>
    </source>
</reference>
<keyword evidence="1" id="KW-0732">Signal</keyword>
<accession>A0ABY5FZP1</accession>
<proteinExistence type="predicted"/>
<sequence length="299" mass="30676">MRSRTRSARVLLAVSVLLSVAAPGAAIAAPADHTQPAAAEAVTDLTFAVGTAWMDPTQGDSLGRPYFAVPFTFPPYPEGLGVVANSKSTREFGFAAECEFTRFVPAAGEGELTCTLVDDLEPANHELMVYLKSDRSANYQARLFIELCPLTGCSPLFSVTAVQAAAIEVCPGDAFSGSFTYDFNLPWNARGAALGTGAPAGVALDAGPVRDGGAFSIAGSLSEPGEQSIPIIVTDEFGGEHPTAVTVTVRDAATVACGMLAATGPSPLGPPAAVAALALLLAGALTLHRARRGTVTPRD</sequence>
<dbReference type="RefSeq" id="WP_255160452.1">
    <property type="nucleotide sequence ID" value="NZ_CP101497.1"/>
</dbReference>
<keyword evidence="3" id="KW-1185">Reference proteome</keyword>